<dbReference type="Proteomes" id="UP000215305">
    <property type="component" value="Unassembled WGS sequence"/>
</dbReference>
<dbReference type="GeneID" id="38130943"/>
<reference evidence="4" key="1">
    <citation type="submission" date="2018-08" db="EMBL/GenBank/DDBJ databases">
        <title>Draft genome sequence of azole-resistant Aspergillus thermomutatus (Neosartorya pseudofischeri) strain HMR AF 39, isolated from a human nasal aspirate.</title>
        <authorList>
            <person name="Parent-Michaud M."/>
            <person name="Dufresne P.J."/>
            <person name="Fournier E."/>
            <person name="Martineau C."/>
            <person name="Moreira S."/>
            <person name="Perkins V."/>
            <person name="De Repentigny L."/>
            <person name="Dufresne S.F."/>
        </authorList>
    </citation>
    <scope>NUCLEOTIDE SEQUENCE [LARGE SCALE GENOMIC DNA]</scope>
    <source>
        <strain evidence="4">HMR AF 39</strain>
    </source>
</reference>
<evidence type="ECO:0000259" key="3">
    <source>
        <dbReference type="Pfam" id="PF00561"/>
    </source>
</evidence>
<accession>A0A397HJ24</accession>
<comment type="similarity">
    <text evidence="2">Belongs to the AB hydrolase superfamily. Epoxide hydrolase family.</text>
</comment>
<dbReference type="PRINTS" id="PR00111">
    <property type="entry name" value="ABHYDROLASE"/>
</dbReference>
<keyword evidence="1" id="KW-0378">Hydrolase</keyword>
<gene>
    <name evidence="4" type="ORF">CDV56_108969</name>
</gene>
<dbReference type="Gene3D" id="3.40.50.1820">
    <property type="entry name" value="alpha/beta hydrolase"/>
    <property type="match status" value="1"/>
</dbReference>
<sequence>MIVDKINVTGDPRVQFRQARVNGKQYGYLYSEPKSGTYRATIFLLHGFPDLSMGWRYQIPMLIDMGLRVIAPDCLGYGRTDAPEDISLYSHKQCADDIKELASQLGADKIIVGGHDWGAAFAYRVALWYPDLVTHLFTVCVPYNPPTKKFYPLEEFAVTVAPHFAYQLQLKSGDLEPVIRTEEDIKKFLSAMYGGRTDKGEVAFDAGLGILPDKMSQVKPSKLLSEEVGLPPLFNDCASVFDFQGTDSREPQELNYYAKEFSRTGIRGPLNWYRTREVNHKEELAILDRRITAPVLFIQALRDAALPAHLGKGMTKTIPHLTYKQVNTSHWALWEKPKEVNGMIAWWLEEVVFSDPRLFKL</sequence>
<dbReference type="Pfam" id="PF00561">
    <property type="entry name" value="Abhydrolase_1"/>
    <property type="match status" value="1"/>
</dbReference>
<dbReference type="InterPro" id="IPR029058">
    <property type="entry name" value="AB_hydrolase_fold"/>
</dbReference>
<dbReference type="RefSeq" id="XP_026617052.1">
    <property type="nucleotide sequence ID" value="XM_026762588.1"/>
</dbReference>
<dbReference type="InterPro" id="IPR000639">
    <property type="entry name" value="Epox_hydrolase-like"/>
</dbReference>
<name>A0A397HJ24_ASPTH</name>
<proteinExistence type="inferred from homology"/>
<dbReference type="STRING" id="41047.A0A397HJ24"/>
<feature type="domain" description="AB hydrolase-1" evidence="3">
    <location>
        <begin position="41"/>
        <end position="165"/>
    </location>
</feature>
<dbReference type="GO" id="GO:0016787">
    <property type="term" value="F:hydrolase activity"/>
    <property type="evidence" value="ECO:0007669"/>
    <property type="project" value="UniProtKB-KW"/>
</dbReference>
<dbReference type="EMBL" id="NKHU02000032">
    <property type="protein sequence ID" value="RHZ63085.1"/>
    <property type="molecule type" value="Genomic_DNA"/>
</dbReference>
<dbReference type="PRINTS" id="PR00412">
    <property type="entry name" value="EPOXHYDRLASE"/>
</dbReference>
<dbReference type="InterPro" id="IPR000073">
    <property type="entry name" value="AB_hydrolase_1"/>
</dbReference>
<dbReference type="OrthoDB" id="408373at2759"/>
<evidence type="ECO:0000313" key="5">
    <source>
        <dbReference type="Proteomes" id="UP000215305"/>
    </source>
</evidence>
<dbReference type="SUPFAM" id="SSF53474">
    <property type="entry name" value="alpha/beta-Hydrolases"/>
    <property type="match status" value="1"/>
</dbReference>
<dbReference type="AlphaFoldDB" id="A0A397HJ24"/>
<evidence type="ECO:0000256" key="1">
    <source>
        <dbReference type="ARBA" id="ARBA00022801"/>
    </source>
</evidence>
<evidence type="ECO:0000256" key="2">
    <source>
        <dbReference type="ARBA" id="ARBA00038334"/>
    </source>
</evidence>
<organism evidence="4 5">
    <name type="scientific">Aspergillus thermomutatus</name>
    <name type="common">Neosartorya pseudofischeri</name>
    <dbReference type="NCBI Taxonomy" id="41047"/>
    <lineage>
        <taxon>Eukaryota</taxon>
        <taxon>Fungi</taxon>
        <taxon>Dikarya</taxon>
        <taxon>Ascomycota</taxon>
        <taxon>Pezizomycotina</taxon>
        <taxon>Eurotiomycetes</taxon>
        <taxon>Eurotiomycetidae</taxon>
        <taxon>Eurotiales</taxon>
        <taxon>Aspergillaceae</taxon>
        <taxon>Aspergillus</taxon>
        <taxon>Aspergillus subgen. Fumigati</taxon>
    </lineage>
</organism>
<dbReference type="VEuPathDB" id="FungiDB:CDV56_108969"/>
<keyword evidence="5" id="KW-1185">Reference proteome</keyword>
<comment type="caution">
    <text evidence="4">The sequence shown here is derived from an EMBL/GenBank/DDBJ whole genome shotgun (WGS) entry which is preliminary data.</text>
</comment>
<protein>
    <recommendedName>
        <fullName evidence="3">AB hydrolase-1 domain-containing protein</fullName>
    </recommendedName>
</protein>
<evidence type="ECO:0000313" key="4">
    <source>
        <dbReference type="EMBL" id="RHZ63085.1"/>
    </source>
</evidence>
<dbReference type="PANTHER" id="PTHR43329">
    <property type="entry name" value="EPOXIDE HYDROLASE"/>
    <property type="match status" value="1"/>
</dbReference>